<evidence type="ECO:0000256" key="9">
    <source>
        <dbReference type="SAM" id="MobiDB-lite"/>
    </source>
</evidence>
<evidence type="ECO:0000256" key="3">
    <source>
        <dbReference type="ARBA" id="ARBA00022448"/>
    </source>
</evidence>
<evidence type="ECO:0000259" key="12">
    <source>
        <dbReference type="PROSITE" id="PS50929"/>
    </source>
</evidence>
<dbReference type="SUPFAM" id="SSF90123">
    <property type="entry name" value="ABC transporter transmembrane region"/>
    <property type="match status" value="1"/>
</dbReference>
<dbReference type="CDD" id="cd03249">
    <property type="entry name" value="ABC_MTABC3_MDL1_MDL2"/>
    <property type="match status" value="1"/>
</dbReference>
<dbReference type="SUPFAM" id="SSF52540">
    <property type="entry name" value="P-loop containing nucleoside triphosphate hydrolases"/>
    <property type="match status" value="2"/>
</dbReference>
<evidence type="ECO:0000256" key="8">
    <source>
        <dbReference type="ARBA" id="ARBA00023136"/>
    </source>
</evidence>
<keyword evidence="3" id="KW-0813">Transport</keyword>
<comment type="subcellular location">
    <subcellularLocation>
        <location evidence="1">Membrane</location>
        <topology evidence="1">Multi-pass membrane protein</topology>
    </subcellularLocation>
</comment>
<evidence type="ECO:0000259" key="11">
    <source>
        <dbReference type="PROSITE" id="PS50893"/>
    </source>
</evidence>
<dbReference type="InterPro" id="IPR017871">
    <property type="entry name" value="ABC_transporter-like_CS"/>
</dbReference>
<feature type="transmembrane region" description="Helical" evidence="10">
    <location>
        <begin position="372"/>
        <end position="391"/>
    </location>
</feature>
<dbReference type="PROSITE" id="PS50929">
    <property type="entry name" value="ABC_TM1F"/>
    <property type="match status" value="1"/>
</dbReference>
<evidence type="ECO:0000256" key="6">
    <source>
        <dbReference type="ARBA" id="ARBA00022840"/>
    </source>
</evidence>
<comment type="caution">
    <text evidence="13">The sequence shown here is derived from an EMBL/GenBank/DDBJ whole genome shotgun (WGS) entry which is preliminary data.</text>
</comment>
<dbReference type="AlphaFoldDB" id="A0A819F6M1"/>
<dbReference type="GO" id="GO:0015421">
    <property type="term" value="F:ABC-type oligopeptide transporter activity"/>
    <property type="evidence" value="ECO:0007669"/>
    <property type="project" value="TreeGrafter"/>
</dbReference>
<feature type="region of interest" description="Disordered" evidence="9">
    <location>
        <begin position="244"/>
        <end position="280"/>
    </location>
</feature>
<dbReference type="FunFam" id="3.40.50.300:FF:000205">
    <property type="entry name" value="ABC transporter B family member 4"/>
    <property type="match status" value="1"/>
</dbReference>
<feature type="compositionally biased region" description="Basic and acidic residues" evidence="9">
    <location>
        <begin position="265"/>
        <end position="280"/>
    </location>
</feature>
<reference evidence="13" key="1">
    <citation type="submission" date="2021-02" db="EMBL/GenBank/DDBJ databases">
        <authorList>
            <person name="Nowell W R."/>
        </authorList>
    </citation>
    <scope>NUCLEOTIDE SEQUENCE</scope>
</reference>
<name>A0A819F6M1_9BILA</name>
<dbReference type="PROSITE" id="PS00211">
    <property type="entry name" value="ABC_TRANSPORTER_1"/>
    <property type="match status" value="2"/>
</dbReference>
<protein>
    <submittedName>
        <fullName evidence="13">Uncharacterized protein</fullName>
    </submittedName>
</protein>
<keyword evidence="7 10" id="KW-1133">Transmembrane helix</keyword>
<evidence type="ECO:0000313" key="14">
    <source>
        <dbReference type="Proteomes" id="UP000663836"/>
    </source>
</evidence>
<feature type="domain" description="ABC transporter" evidence="11">
    <location>
        <begin position="415"/>
        <end position="616"/>
    </location>
</feature>
<gene>
    <name evidence="13" type="ORF">JBS370_LOCUS18799</name>
</gene>
<dbReference type="Gene3D" id="1.20.1560.10">
    <property type="entry name" value="ABC transporter type 1, transmembrane domain"/>
    <property type="match status" value="2"/>
</dbReference>
<evidence type="ECO:0000256" key="1">
    <source>
        <dbReference type="ARBA" id="ARBA00004141"/>
    </source>
</evidence>
<dbReference type="Proteomes" id="UP000663836">
    <property type="component" value="Unassembled WGS sequence"/>
</dbReference>
<evidence type="ECO:0000256" key="5">
    <source>
        <dbReference type="ARBA" id="ARBA00022741"/>
    </source>
</evidence>
<dbReference type="GO" id="GO:0016887">
    <property type="term" value="F:ATP hydrolysis activity"/>
    <property type="evidence" value="ECO:0007669"/>
    <property type="project" value="InterPro"/>
</dbReference>
<dbReference type="InterPro" id="IPR011527">
    <property type="entry name" value="ABC1_TM_dom"/>
</dbReference>
<feature type="compositionally biased region" description="Polar residues" evidence="9">
    <location>
        <begin position="249"/>
        <end position="259"/>
    </location>
</feature>
<dbReference type="InterPro" id="IPR027417">
    <property type="entry name" value="P-loop_NTPase"/>
</dbReference>
<dbReference type="FunFam" id="3.40.50.300:FF:000604">
    <property type="entry name" value="ABC transporter B family member 28"/>
    <property type="match status" value="1"/>
</dbReference>
<evidence type="ECO:0000256" key="10">
    <source>
        <dbReference type="SAM" id="Phobius"/>
    </source>
</evidence>
<keyword evidence="8 10" id="KW-0472">Membrane</keyword>
<evidence type="ECO:0000256" key="7">
    <source>
        <dbReference type="ARBA" id="ARBA00022989"/>
    </source>
</evidence>
<keyword evidence="5" id="KW-0547">Nucleotide-binding</keyword>
<sequence>MNGDIQFDNIKFAYPARPDVLVLQNLNLTARAGEITALVGSNGSGKSTCVSLLLRFYEPLSGHITINDRSIADCNFKQLRQKIGVVSQEPILFATSIYENIRFGKANATRIEIEEAARQANVHDFIMGLPNKYDTIVGEHGIQLSGGEKQRVALARAFVKQPVLLLLDEATSALDNTNEKIVQEALDRACKGRTTIVIAHRLSAIQNAHRIYVLHNGRVIEQGTHDILMSKEESQYHKMMKAQQRRTTEINIDETSSFTEIDDDDKSKISEHSRHPSDTEFNEKNKYTAFAVSGAKLTRRLCTKAFAHYLRQEMAFFDHVENTSGAICNRLSSDALAIQQMVGSRLGVVFESVAMFGIGIILGLLFSWQLTLIMLFFIISLFILSFMQIWWQARLNKRSDYFLGLASSSDFKGEIEFDQVKFAYASRPTSYILNKFQLIIKPGQRVALIGASGCGKSTVIHLLERFYDPIKGRISFDGVDIRQLNIQWLRSCLGLVSQEPILFDLTIAQNIAYGRENTSIEDIIDAAIKANIHDFIQQLPQGYETKVGKKGGHLSGGEKQRIALARVLLCQPKILLLDEATSAMDSYNEQVLFLMILVNPLPPIEVPEELLMKQPLE</sequence>
<dbReference type="InterPro" id="IPR003439">
    <property type="entry name" value="ABC_transporter-like_ATP-bd"/>
</dbReference>
<dbReference type="Pfam" id="PF00005">
    <property type="entry name" value="ABC_tran"/>
    <property type="match status" value="2"/>
</dbReference>
<dbReference type="PROSITE" id="PS50893">
    <property type="entry name" value="ABC_TRANSPORTER_2"/>
    <property type="match status" value="2"/>
</dbReference>
<dbReference type="InterPro" id="IPR003593">
    <property type="entry name" value="AAA+_ATPase"/>
</dbReference>
<feature type="domain" description="ABC transporter" evidence="11">
    <location>
        <begin position="5"/>
        <end position="241"/>
    </location>
</feature>
<comment type="similarity">
    <text evidence="2">Belongs to the ABC transporter superfamily. ABCB family. Multidrug resistance exporter (TC 3.A.1.201) subfamily.</text>
</comment>
<dbReference type="Gene3D" id="3.40.50.300">
    <property type="entry name" value="P-loop containing nucleotide triphosphate hydrolases"/>
    <property type="match status" value="2"/>
</dbReference>
<evidence type="ECO:0000313" key="13">
    <source>
        <dbReference type="EMBL" id="CAF3861373.1"/>
    </source>
</evidence>
<dbReference type="SMART" id="SM00382">
    <property type="entry name" value="AAA"/>
    <property type="match status" value="2"/>
</dbReference>
<feature type="transmembrane region" description="Helical" evidence="10">
    <location>
        <begin position="346"/>
        <end position="366"/>
    </location>
</feature>
<feature type="domain" description="ABC transmembrane type-1" evidence="12">
    <location>
        <begin position="290"/>
        <end position="399"/>
    </location>
</feature>
<dbReference type="Pfam" id="PF00664">
    <property type="entry name" value="ABC_membrane"/>
    <property type="match status" value="1"/>
</dbReference>
<organism evidence="13 14">
    <name type="scientific">Rotaria sordida</name>
    <dbReference type="NCBI Taxonomy" id="392033"/>
    <lineage>
        <taxon>Eukaryota</taxon>
        <taxon>Metazoa</taxon>
        <taxon>Spiralia</taxon>
        <taxon>Gnathifera</taxon>
        <taxon>Rotifera</taxon>
        <taxon>Eurotatoria</taxon>
        <taxon>Bdelloidea</taxon>
        <taxon>Philodinida</taxon>
        <taxon>Philodinidae</taxon>
        <taxon>Rotaria</taxon>
    </lineage>
</organism>
<evidence type="ECO:0000256" key="4">
    <source>
        <dbReference type="ARBA" id="ARBA00022692"/>
    </source>
</evidence>
<dbReference type="PANTHER" id="PTHR43394">
    <property type="entry name" value="ATP-DEPENDENT PERMEASE MDL1, MITOCHONDRIAL"/>
    <property type="match status" value="1"/>
</dbReference>
<accession>A0A819F6M1</accession>
<dbReference type="PANTHER" id="PTHR43394:SF1">
    <property type="entry name" value="ATP-BINDING CASSETTE SUB-FAMILY B MEMBER 10, MITOCHONDRIAL"/>
    <property type="match status" value="1"/>
</dbReference>
<dbReference type="GO" id="GO:0005743">
    <property type="term" value="C:mitochondrial inner membrane"/>
    <property type="evidence" value="ECO:0007669"/>
    <property type="project" value="TreeGrafter"/>
</dbReference>
<dbReference type="InterPro" id="IPR036640">
    <property type="entry name" value="ABC1_TM_sf"/>
</dbReference>
<proteinExistence type="inferred from homology"/>
<keyword evidence="4 10" id="KW-0812">Transmembrane</keyword>
<evidence type="ECO:0000256" key="2">
    <source>
        <dbReference type="ARBA" id="ARBA00007577"/>
    </source>
</evidence>
<dbReference type="InterPro" id="IPR039421">
    <property type="entry name" value="Type_1_exporter"/>
</dbReference>
<dbReference type="GO" id="GO:0090374">
    <property type="term" value="P:oligopeptide export from mitochondrion"/>
    <property type="evidence" value="ECO:0007669"/>
    <property type="project" value="TreeGrafter"/>
</dbReference>
<dbReference type="EMBL" id="CAJOBD010002170">
    <property type="protein sequence ID" value="CAF3861373.1"/>
    <property type="molecule type" value="Genomic_DNA"/>
</dbReference>
<keyword evidence="6" id="KW-0067">ATP-binding</keyword>
<dbReference type="GO" id="GO:0005524">
    <property type="term" value="F:ATP binding"/>
    <property type="evidence" value="ECO:0007669"/>
    <property type="project" value="UniProtKB-KW"/>
</dbReference>